<dbReference type="InterPro" id="IPR045428">
    <property type="entry name" value="EACC1"/>
</dbReference>
<dbReference type="Pfam" id="PF19953">
    <property type="entry name" value="EACC1"/>
    <property type="match status" value="1"/>
</dbReference>
<proteinExistence type="predicted"/>
<keyword evidence="1" id="KW-0472">Membrane</keyword>
<dbReference type="AlphaFoldDB" id="A0A919QGT0"/>
<evidence type="ECO:0000313" key="3">
    <source>
        <dbReference type="Proteomes" id="UP000640052"/>
    </source>
</evidence>
<sequence length="124" mass="13148">MAAFVSVSGDDVPDQLRDLYAWLSDESEIRGRVRLREAPPKENNLGTAVDALQLLLGAGGGAATAASVVVAWLSNRRGEVSVKLTRGDKSLEVTAKGVKAMNADGLRELTDRIAEVLNEDEGGQ</sequence>
<accession>A0A919QGT0</accession>
<keyword evidence="1" id="KW-1133">Transmembrane helix</keyword>
<protein>
    <submittedName>
        <fullName evidence="2">Uncharacterized protein</fullName>
    </submittedName>
</protein>
<comment type="caution">
    <text evidence="2">The sequence shown here is derived from an EMBL/GenBank/DDBJ whole genome shotgun (WGS) entry which is preliminary data.</text>
</comment>
<feature type="transmembrane region" description="Helical" evidence="1">
    <location>
        <begin position="51"/>
        <end position="73"/>
    </location>
</feature>
<reference evidence="2" key="1">
    <citation type="submission" date="2021-01" db="EMBL/GenBank/DDBJ databases">
        <title>Whole genome shotgun sequence of Acrocarpospora phusangensis NBRC 108782.</title>
        <authorList>
            <person name="Komaki H."/>
            <person name="Tamura T."/>
        </authorList>
    </citation>
    <scope>NUCLEOTIDE SEQUENCE</scope>
    <source>
        <strain evidence="2">NBRC 108782</strain>
    </source>
</reference>
<organism evidence="2 3">
    <name type="scientific">Acrocarpospora phusangensis</name>
    <dbReference type="NCBI Taxonomy" id="1070424"/>
    <lineage>
        <taxon>Bacteria</taxon>
        <taxon>Bacillati</taxon>
        <taxon>Actinomycetota</taxon>
        <taxon>Actinomycetes</taxon>
        <taxon>Streptosporangiales</taxon>
        <taxon>Streptosporangiaceae</taxon>
        <taxon>Acrocarpospora</taxon>
    </lineage>
</organism>
<dbReference type="EMBL" id="BOOA01000050">
    <property type="protein sequence ID" value="GIH27135.1"/>
    <property type="molecule type" value="Genomic_DNA"/>
</dbReference>
<evidence type="ECO:0000313" key="2">
    <source>
        <dbReference type="EMBL" id="GIH27135.1"/>
    </source>
</evidence>
<evidence type="ECO:0000256" key="1">
    <source>
        <dbReference type="SAM" id="Phobius"/>
    </source>
</evidence>
<dbReference type="RefSeq" id="WP_204043800.1">
    <property type="nucleotide sequence ID" value="NZ_BOOA01000050.1"/>
</dbReference>
<keyword evidence="3" id="KW-1185">Reference proteome</keyword>
<name>A0A919QGT0_9ACTN</name>
<gene>
    <name evidence="2" type="ORF">Aph01nite_54450</name>
</gene>
<keyword evidence="1" id="KW-0812">Transmembrane</keyword>
<dbReference type="Proteomes" id="UP000640052">
    <property type="component" value="Unassembled WGS sequence"/>
</dbReference>